<evidence type="ECO:0000259" key="1">
    <source>
        <dbReference type="PROSITE" id="PS50181"/>
    </source>
</evidence>
<organism evidence="2 3">
    <name type="scientific">Favolaschia claudopus</name>
    <dbReference type="NCBI Taxonomy" id="2862362"/>
    <lineage>
        <taxon>Eukaryota</taxon>
        <taxon>Fungi</taxon>
        <taxon>Dikarya</taxon>
        <taxon>Basidiomycota</taxon>
        <taxon>Agaricomycotina</taxon>
        <taxon>Agaricomycetes</taxon>
        <taxon>Agaricomycetidae</taxon>
        <taxon>Agaricales</taxon>
        <taxon>Marasmiineae</taxon>
        <taxon>Mycenaceae</taxon>
        <taxon>Favolaschia</taxon>
    </lineage>
</organism>
<reference evidence="2 3" key="1">
    <citation type="journal article" date="2024" name="J Genomics">
        <title>Draft genome sequencing and assembly of Favolaschia claudopus CIRM-BRFM 2984 isolated from oak limbs.</title>
        <authorList>
            <person name="Navarro D."/>
            <person name="Drula E."/>
            <person name="Chaduli D."/>
            <person name="Cazenave R."/>
            <person name="Ahrendt S."/>
            <person name="Wang J."/>
            <person name="Lipzen A."/>
            <person name="Daum C."/>
            <person name="Barry K."/>
            <person name="Grigoriev I.V."/>
            <person name="Favel A."/>
            <person name="Rosso M.N."/>
            <person name="Martin F."/>
        </authorList>
    </citation>
    <scope>NUCLEOTIDE SEQUENCE [LARGE SCALE GENOMIC DNA]</scope>
    <source>
        <strain evidence="2 3">CIRM-BRFM 2984</strain>
    </source>
</reference>
<accession>A0AAW0DR99</accession>
<protein>
    <recommendedName>
        <fullName evidence="1">F-box domain-containing protein</fullName>
    </recommendedName>
</protein>
<keyword evidence="3" id="KW-1185">Reference proteome</keyword>
<evidence type="ECO:0000313" key="2">
    <source>
        <dbReference type="EMBL" id="KAK7054102.1"/>
    </source>
</evidence>
<feature type="domain" description="F-box" evidence="1">
    <location>
        <begin position="4"/>
        <end position="51"/>
    </location>
</feature>
<sequence>MYSPTTFESLPRETRQEILEQLPRASKTSLLQVSKLWSTEVAGHTHLWTNLVFGPRSVETDLLVASKWIDRSGSLPLSFTICQAAGGSRDVSPANLGLVSLLDSVTTISNRLGKLHIQVPYIHAQYIHNFLTSLDFSNLHTLTILLEPHWTDIIRHGVSETATLEDTDLPAFHTSYNLPFLRHLQLSHFPSFVPPLPTGARGTRLTEILLGPVGSVKPDIEELKQALESAPGLQRLGFHGEIVGLSLNDFQLATTVISLPSLTTLSFSHTPPSILYPFVSTLDIPNFTSLVIALKHSNTLSGDDHPSELIAALHTPLIAAHLRSLTIQALPYACDSFFYSPFTALETLSLDFSGLLSSNYWTALAMGGGEESLATLRNLRLVNIHPAQAQEIVLLRSEADQPPLHSLDLLLFEVALVDGRSRCWTAWLERNVGTLTLYNIIDAQTHRHNQSFFEL</sequence>
<dbReference type="SUPFAM" id="SSF81383">
    <property type="entry name" value="F-box domain"/>
    <property type="match status" value="1"/>
</dbReference>
<proteinExistence type="predicted"/>
<dbReference type="SUPFAM" id="SSF52058">
    <property type="entry name" value="L domain-like"/>
    <property type="match status" value="1"/>
</dbReference>
<gene>
    <name evidence="2" type="ORF">R3P38DRAFT_3254667</name>
</gene>
<dbReference type="AlphaFoldDB" id="A0AAW0DR99"/>
<dbReference type="InterPro" id="IPR036047">
    <property type="entry name" value="F-box-like_dom_sf"/>
</dbReference>
<dbReference type="Proteomes" id="UP001362999">
    <property type="component" value="Unassembled WGS sequence"/>
</dbReference>
<name>A0AAW0DR99_9AGAR</name>
<dbReference type="InterPro" id="IPR001810">
    <property type="entry name" value="F-box_dom"/>
</dbReference>
<evidence type="ECO:0000313" key="3">
    <source>
        <dbReference type="Proteomes" id="UP001362999"/>
    </source>
</evidence>
<comment type="caution">
    <text evidence="2">The sequence shown here is derived from an EMBL/GenBank/DDBJ whole genome shotgun (WGS) entry which is preliminary data.</text>
</comment>
<dbReference type="EMBL" id="JAWWNJ010000006">
    <property type="protein sequence ID" value="KAK7054102.1"/>
    <property type="molecule type" value="Genomic_DNA"/>
</dbReference>
<dbReference type="PROSITE" id="PS50181">
    <property type="entry name" value="FBOX"/>
    <property type="match status" value="1"/>
</dbReference>